<comment type="subcellular location">
    <subcellularLocation>
        <location evidence="3">Peroxisome</location>
    </subcellularLocation>
</comment>
<name>A0A6P8R5Y9_GEOSA</name>
<dbReference type="EC" id="4.1.1.97" evidence="6"/>
<dbReference type="KEGG" id="gsh:117361943"/>
<keyword evidence="7" id="KW-0659">Purine metabolism</keyword>
<evidence type="ECO:0000256" key="1">
    <source>
        <dbReference type="ARBA" id="ARBA00001163"/>
    </source>
</evidence>
<comment type="similarity">
    <text evidence="5">Belongs to the OHCU decarboxylase family.</text>
</comment>
<dbReference type="Gene3D" id="1.10.3330.10">
    <property type="entry name" value="Oxo-4-hydroxy-4-carboxy-5-ureidoimidazoline decarboxylase"/>
    <property type="match status" value="1"/>
</dbReference>
<dbReference type="AlphaFoldDB" id="A0A6P8R5Y9"/>
<dbReference type="Proteomes" id="UP000515159">
    <property type="component" value="Chromosome 6"/>
</dbReference>
<evidence type="ECO:0000256" key="2">
    <source>
        <dbReference type="ARBA" id="ARBA00002506"/>
    </source>
</evidence>
<evidence type="ECO:0000256" key="6">
    <source>
        <dbReference type="ARBA" id="ARBA00012257"/>
    </source>
</evidence>
<comment type="pathway">
    <text evidence="4">Purine metabolism; urate degradation; (S)-allantoin from urate: step 3/3.</text>
</comment>
<evidence type="ECO:0000256" key="12">
    <source>
        <dbReference type="ARBA" id="ARBA00032116"/>
    </source>
</evidence>
<organism evidence="14 15">
    <name type="scientific">Geotrypetes seraphini</name>
    <name type="common">Gaboon caecilian</name>
    <name type="synonym">Caecilia seraphini</name>
    <dbReference type="NCBI Taxonomy" id="260995"/>
    <lineage>
        <taxon>Eukaryota</taxon>
        <taxon>Metazoa</taxon>
        <taxon>Chordata</taxon>
        <taxon>Craniata</taxon>
        <taxon>Vertebrata</taxon>
        <taxon>Euteleostomi</taxon>
        <taxon>Amphibia</taxon>
        <taxon>Gymnophiona</taxon>
        <taxon>Geotrypetes</taxon>
    </lineage>
</organism>
<evidence type="ECO:0000256" key="7">
    <source>
        <dbReference type="ARBA" id="ARBA00022631"/>
    </source>
</evidence>
<dbReference type="PANTHER" id="PTHR43466">
    <property type="entry name" value="2-OXO-4-HYDROXY-4-CARBOXY-5-UREIDOIMIDAZOLINE DECARBOXYLASE-RELATED"/>
    <property type="match status" value="1"/>
</dbReference>
<evidence type="ECO:0000313" key="14">
    <source>
        <dbReference type="Proteomes" id="UP000515159"/>
    </source>
</evidence>
<accession>A0A6P8R5Y9</accession>
<dbReference type="PANTHER" id="PTHR43466:SF1">
    <property type="entry name" value="2-OXO-4-HYDROXY-4-CARBOXY-5-UREIDOIMIDAZOLINE DECARBOXYLASE-RELATED"/>
    <property type="match status" value="1"/>
</dbReference>
<dbReference type="GeneID" id="117361943"/>
<evidence type="ECO:0000256" key="3">
    <source>
        <dbReference type="ARBA" id="ARBA00004275"/>
    </source>
</evidence>
<dbReference type="FunCoup" id="A0A6P8R5Y9">
    <property type="interactions" value="113"/>
</dbReference>
<keyword evidence="14" id="KW-1185">Reference proteome</keyword>
<dbReference type="GO" id="GO:0051997">
    <property type="term" value="F:2-oxo-4-hydroxy-4-carboxy-5-ureidoimidazoline decarboxylase activity"/>
    <property type="evidence" value="ECO:0007669"/>
    <property type="project" value="UniProtKB-EC"/>
</dbReference>
<comment type="function">
    <text evidence="2">Catalyzes the stereoselective decarboxylation of 2-oxo-4-hydroxy-4-carboxy-5-ureidoimidazoline (OHCU) to (S)-allantoin.</text>
</comment>
<evidence type="ECO:0000256" key="10">
    <source>
        <dbReference type="ARBA" id="ARBA00023239"/>
    </source>
</evidence>
<comment type="catalytic activity">
    <reaction evidence="1">
        <text>5-hydroxy-2-oxo-4-ureido-2,5-dihydro-1H-imidazole-5-carboxylate + H(+) = (S)-allantoin + CO2</text>
        <dbReference type="Rhea" id="RHEA:26301"/>
        <dbReference type="ChEBI" id="CHEBI:15378"/>
        <dbReference type="ChEBI" id="CHEBI:15678"/>
        <dbReference type="ChEBI" id="CHEBI:16526"/>
        <dbReference type="ChEBI" id="CHEBI:58639"/>
        <dbReference type="EC" id="4.1.1.97"/>
    </reaction>
</comment>
<dbReference type="InterPro" id="IPR017580">
    <property type="entry name" value="OHCU_decarboxylase-1"/>
</dbReference>
<dbReference type="SUPFAM" id="SSF158694">
    <property type="entry name" value="UraD-Like"/>
    <property type="match status" value="1"/>
</dbReference>
<feature type="domain" description="Oxo-4-hydroxy-4-carboxy-5-ureidoimidazoline decarboxylase" evidence="13">
    <location>
        <begin position="7"/>
        <end position="163"/>
    </location>
</feature>
<dbReference type="GO" id="GO:0000255">
    <property type="term" value="P:allantoin metabolic process"/>
    <property type="evidence" value="ECO:0007669"/>
    <property type="project" value="InterPro"/>
</dbReference>
<dbReference type="NCBIfam" id="TIGR03164">
    <property type="entry name" value="UHCUDC"/>
    <property type="match status" value="1"/>
</dbReference>
<dbReference type="InParanoid" id="A0A6P8R5Y9"/>
<dbReference type="RefSeq" id="XP_033803455.1">
    <property type="nucleotide sequence ID" value="XM_033947564.1"/>
</dbReference>
<evidence type="ECO:0000256" key="8">
    <source>
        <dbReference type="ARBA" id="ARBA00022793"/>
    </source>
</evidence>
<dbReference type="InterPro" id="IPR036778">
    <property type="entry name" value="OHCU_decarboxylase_sf"/>
</dbReference>
<dbReference type="OrthoDB" id="9970124at2759"/>
<keyword evidence="10" id="KW-0456">Lyase</keyword>
<dbReference type="GO" id="GO:0019628">
    <property type="term" value="P:urate catabolic process"/>
    <property type="evidence" value="ECO:0007669"/>
    <property type="project" value="UniProtKB-UniPathway"/>
</dbReference>
<dbReference type="Pfam" id="PF09349">
    <property type="entry name" value="OHCU_decarbox"/>
    <property type="match status" value="1"/>
</dbReference>
<keyword evidence="8" id="KW-0210">Decarboxylase</keyword>
<evidence type="ECO:0000256" key="9">
    <source>
        <dbReference type="ARBA" id="ARBA00023140"/>
    </source>
</evidence>
<evidence type="ECO:0000259" key="13">
    <source>
        <dbReference type="Pfam" id="PF09349"/>
    </source>
</evidence>
<gene>
    <name evidence="15" type="primary">URAD</name>
</gene>
<dbReference type="GO" id="GO:0005777">
    <property type="term" value="C:peroxisome"/>
    <property type="evidence" value="ECO:0007669"/>
    <property type="project" value="UniProtKB-SubCell"/>
</dbReference>
<dbReference type="InterPro" id="IPR018020">
    <property type="entry name" value="OHCU_decarboxylase"/>
</dbReference>
<evidence type="ECO:0000256" key="4">
    <source>
        <dbReference type="ARBA" id="ARBA00004754"/>
    </source>
</evidence>
<proteinExistence type="inferred from homology"/>
<dbReference type="UniPathway" id="UPA00394">
    <property type="reaction ID" value="UER00652"/>
</dbReference>
<reference evidence="15" key="1">
    <citation type="submission" date="2025-08" db="UniProtKB">
        <authorList>
            <consortium name="RefSeq"/>
        </authorList>
    </citation>
    <scope>IDENTIFICATION</scope>
</reference>
<dbReference type="FunFam" id="1.10.3330.10:FF:000001">
    <property type="entry name" value="2-oxo-4-hydroxy-4-carboxy-5-ureidoimidazoline decarboxylase"/>
    <property type="match status" value="1"/>
</dbReference>
<evidence type="ECO:0000313" key="15">
    <source>
        <dbReference type="RefSeq" id="XP_033803455.1"/>
    </source>
</evidence>
<evidence type="ECO:0000256" key="11">
    <source>
        <dbReference type="ARBA" id="ARBA00030624"/>
    </source>
</evidence>
<keyword evidence="9" id="KW-0576">Peroxisome</keyword>
<protein>
    <recommendedName>
        <fullName evidence="6">2-oxo-4-hydroxy-4-carboxy-5-ureidoimidazoline decarboxylase</fullName>
        <ecNumber evidence="6">4.1.1.97</ecNumber>
    </recommendedName>
    <alternativeName>
        <fullName evidence="12">Parahox neighbor</fullName>
    </alternativeName>
    <alternativeName>
        <fullName evidence="11">Ureidoimidazoline (2-oxo-4-hydroxy-4-carboxy-5-) decarboxylase</fullName>
    </alternativeName>
</protein>
<sequence>MDMRAVNSLNYEEFIDLFGNVVEKCPQIAATVWSKRPFMTTVDLETSIFELIDSQPQSGKKGILRCIPDLAGRELQKGTLTAESMQEQSQAGLTSLSPEERVNLQHLNSLYKLKFGFPFVICARLNDKSKIAQELAARIQNQPEQELHNAIEEVKKICHLRLQNIHFASTVRPSNQ</sequence>
<evidence type="ECO:0000256" key="5">
    <source>
        <dbReference type="ARBA" id="ARBA00005793"/>
    </source>
</evidence>
<dbReference type="GO" id="GO:0006144">
    <property type="term" value="P:purine nucleobase metabolic process"/>
    <property type="evidence" value="ECO:0007669"/>
    <property type="project" value="UniProtKB-KW"/>
</dbReference>
<dbReference type="CTD" id="646625"/>